<dbReference type="SUPFAM" id="SSF63829">
    <property type="entry name" value="Calcium-dependent phosphotriesterase"/>
    <property type="match status" value="1"/>
</dbReference>
<accession>A0A2A5WK25</accession>
<protein>
    <submittedName>
        <fullName evidence="1">Phosphatase</fullName>
    </submittedName>
</protein>
<dbReference type="Pfam" id="PF05787">
    <property type="entry name" value="PhoX"/>
    <property type="match status" value="1"/>
</dbReference>
<reference evidence="1 2" key="1">
    <citation type="submission" date="2017-08" db="EMBL/GenBank/DDBJ databases">
        <title>Fine stratification of microbial communities through a metagenomic profile of the photic zone.</title>
        <authorList>
            <person name="Haro-Moreno J.M."/>
            <person name="Lopez-Perez M."/>
            <person name="De La Torre J."/>
            <person name="Picazo A."/>
            <person name="Camacho A."/>
            <person name="Rodriguez-Valera F."/>
        </authorList>
    </citation>
    <scope>NUCLEOTIDE SEQUENCE [LARGE SCALE GENOMIC DNA]</scope>
    <source>
        <strain evidence="1">MED-G24</strain>
    </source>
</reference>
<sequence>MEICTPQPQEPSMQRVSRRTLLKGSLAMAAAFATHGCATIQSYKDLIGFRPVPLGAGRSKMPVISPDYEFHTLIPWGLPIAPDGPRFNYPPTAADQAVQVGIGHDGMTYFPISEDGLRGLLAINHEFGRNPHLLGVSAPTNLDQIRTSQHAHGVSVLEIEKSGTRWQRSGSRFNRRIHANTRVMFSGPVAGHALLENKVDNPFAGTLANCSNGRTPWGTYLTCEENFNLYFGATGSFEAGESQARYGLTERGAGYDWHRFDARFDLSNPDYRNEPNRFGWVVEIDPADPASLPVKRTALGRFKHEGAAVVTSGDGRIVTYMGDDQGFEFIYKFVSADPWQTMRDRGRSPLDEGILYVAHFAENGSGEWIPLTMSDPRLSARFADQAEILTYARIAGSIVGATPMDRPEWTSVAPDGWVYCTLTNNSRRQMPDAANPMAPNRNGHIIRWQDSDDHLGTSFQWNIFLIADDHYESDQGFGSPDGLWTDPDGRAFILTDGRQPQGIHNQLLIADTNTGKIARLLTGVPKCEITGVTTTPDRRTLFVNIQHPGYGDPRLTNFPAPTDGETVPRDCTLAIRRKDGGIVGS</sequence>
<evidence type="ECO:0000313" key="2">
    <source>
        <dbReference type="Proteomes" id="UP000219327"/>
    </source>
</evidence>
<name>A0A2A5WK25_9GAMM</name>
<organism evidence="1 2">
    <name type="scientific">OM182 bacterium MED-G24</name>
    <dbReference type="NCBI Taxonomy" id="1986255"/>
    <lineage>
        <taxon>Bacteria</taxon>
        <taxon>Pseudomonadati</taxon>
        <taxon>Pseudomonadota</taxon>
        <taxon>Gammaproteobacteria</taxon>
        <taxon>OMG group</taxon>
        <taxon>OM182 clade</taxon>
    </lineage>
</organism>
<dbReference type="EMBL" id="NTKD01000058">
    <property type="protein sequence ID" value="PDH36839.1"/>
    <property type="molecule type" value="Genomic_DNA"/>
</dbReference>
<evidence type="ECO:0000313" key="1">
    <source>
        <dbReference type="EMBL" id="PDH36839.1"/>
    </source>
</evidence>
<gene>
    <name evidence="1" type="ORF">CNE99_08980</name>
</gene>
<dbReference type="InterPro" id="IPR008557">
    <property type="entry name" value="PhoX"/>
</dbReference>
<dbReference type="PANTHER" id="PTHR35399:SF2">
    <property type="entry name" value="DUF839 DOMAIN-CONTAINING PROTEIN"/>
    <property type="match status" value="1"/>
</dbReference>
<proteinExistence type="predicted"/>
<dbReference type="AlphaFoldDB" id="A0A2A5WK25"/>
<comment type="caution">
    <text evidence="1">The sequence shown here is derived from an EMBL/GenBank/DDBJ whole genome shotgun (WGS) entry which is preliminary data.</text>
</comment>
<dbReference type="Proteomes" id="UP000219327">
    <property type="component" value="Unassembled WGS sequence"/>
</dbReference>
<dbReference type="PANTHER" id="PTHR35399">
    <property type="entry name" value="SLR8030 PROTEIN"/>
    <property type="match status" value="1"/>
</dbReference>